<evidence type="ECO:0000256" key="8">
    <source>
        <dbReference type="ARBA" id="ARBA00023157"/>
    </source>
</evidence>
<gene>
    <name evidence="13" type="ORF">FLJC2902T_01710</name>
</gene>
<evidence type="ECO:0000313" key="14">
    <source>
        <dbReference type="Proteomes" id="UP000018004"/>
    </source>
</evidence>
<keyword evidence="3 10" id="KW-0812">Transmembrane</keyword>
<dbReference type="InterPro" id="IPR012336">
    <property type="entry name" value="Thioredoxin-like_fold"/>
</dbReference>
<dbReference type="GO" id="GO:0016020">
    <property type="term" value="C:membrane"/>
    <property type="evidence" value="ECO:0007669"/>
    <property type="project" value="UniProtKB-SubCell"/>
</dbReference>
<dbReference type="OrthoDB" id="1100563at2"/>
<feature type="transmembrane region" description="Helical" evidence="10">
    <location>
        <begin position="285"/>
        <end position="309"/>
    </location>
</feature>
<feature type="transmembrane region" description="Helical" evidence="10">
    <location>
        <begin position="151"/>
        <end position="170"/>
    </location>
</feature>
<dbReference type="eggNOG" id="COG1651">
    <property type="taxonomic scope" value="Bacteria"/>
</dbReference>
<feature type="transmembrane region" description="Helical" evidence="10">
    <location>
        <begin position="208"/>
        <end position="225"/>
    </location>
</feature>
<evidence type="ECO:0000256" key="4">
    <source>
        <dbReference type="ARBA" id="ARBA00022719"/>
    </source>
</evidence>
<dbReference type="InterPro" id="IPR038354">
    <property type="entry name" value="VKOR_sf"/>
</dbReference>
<evidence type="ECO:0000259" key="11">
    <source>
        <dbReference type="Pfam" id="PF07884"/>
    </source>
</evidence>
<organism evidence="13 14">
    <name type="scientific">Flavobacterium limnosediminis JC2902</name>
    <dbReference type="NCBI Taxonomy" id="1341181"/>
    <lineage>
        <taxon>Bacteria</taxon>
        <taxon>Pseudomonadati</taxon>
        <taxon>Bacteroidota</taxon>
        <taxon>Flavobacteriia</taxon>
        <taxon>Flavobacteriales</taxon>
        <taxon>Flavobacteriaceae</taxon>
        <taxon>Flavobacterium</taxon>
    </lineage>
</organism>
<dbReference type="Proteomes" id="UP000018004">
    <property type="component" value="Unassembled WGS sequence"/>
</dbReference>
<evidence type="ECO:0008006" key="15">
    <source>
        <dbReference type="Google" id="ProtNLM"/>
    </source>
</evidence>
<name>V6SSN0_9FLAO</name>
<accession>V6SSN0</accession>
<dbReference type="InterPro" id="IPR012932">
    <property type="entry name" value="VKOR"/>
</dbReference>
<dbReference type="PATRIC" id="fig|1341181.4.peg.166"/>
<dbReference type="GO" id="GO:0048038">
    <property type="term" value="F:quinone binding"/>
    <property type="evidence" value="ECO:0007669"/>
    <property type="project" value="UniProtKB-KW"/>
</dbReference>
<feature type="domain" description="Thioredoxin-like fold" evidence="12">
    <location>
        <begin position="353"/>
        <end position="503"/>
    </location>
</feature>
<keyword evidence="6" id="KW-0560">Oxidoreductase</keyword>
<dbReference type="Pfam" id="PF07884">
    <property type="entry name" value="VKOR"/>
    <property type="match status" value="1"/>
</dbReference>
<feature type="transmembrane region" description="Helical" evidence="10">
    <location>
        <begin position="259"/>
        <end position="279"/>
    </location>
</feature>
<comment type="similarity">
    <text evidence="2">Belongs to the VKOR family.</text>
</comment>
<evidence type="ECO:0000256" key="6">
    <source>
        <dbReference type="ARBA" id="ARBA00023002"/>
    </source>
</evidence>
<keyword evidence="14" id="KW-1185">Reference proteome</keyword>
<keyword evidence="8" id="KW-1015">Disulfide bond</keyword>
<dbReference type="Gene3D" id="1.20.1440.130">
    <property type="entry name" value="VKOR domain"/>
    <property type="match status" value="1"/>
</dbReference>
<dbReference type="AlphaFoldDB" id="V6SSN0"/>
<comment type="caution">
    <text evidence="13">The sequence shown here is derived from an EMBL/GenBank/DDBJ whole genome shotgun (WGS) entry which is preliminary data.</text>
</comment>
<dbReference type="EMBL" id="AVGG01000001">
    <property type="protein sequence ID" value="ESU29698.1"/>
    <property type="molecule type" value="Genomic_DNA"/>
</dbReference>
<proteinExistence type="inferred from homology"/>
<evidence type="ECO:0000256" key="1">
    <source>
        <dbReference type="ARBA" id="ARBA00004141"/>
    </source>
</evidence>
<dbReference type="InterPro" id="IPR036249">
    <property type="entry name" value="Thioredoxin-like_sf"/>
</dbReference>
<dbReference type="CDD" id="cd12921">
    <property type="entry name" value="VKOR_4"/>
    <property type="match status" value="1"/>
</dbReference>
<evidence type="ECO:0000313" key="13">
    <source>
        <dbReference type="EMBL" id="ESU29698.1"/>
    </source>
</evidence>
<feature type="transmembrane region" description="Helical" evidence="10">
    <location>
        <begin position="231"/>
        <end position="250"/>
    </location>
</feature>
<dbReference type="STRING" id="1341181.FLJC2902T_01710"/>
<protein>
    <recommendedName>
        <fullName evidence="15">Vitamin K epoxide reductase domain-containing protein</fullName>
    </recommendedName>
</protein>
<dbReference type="SUPFAM" id="SSF52833">
    <property type="entry name" value="Thioredoxin-like"/>
    <property type="match status" value="1"/>
</dbReference>
<evidence type="ECO:0000256" key="3">
    <source>
        <dbReference type="ARBA" id="ARBA00022692"/>
    </source>
</evidence>
<evidence type="ECO:0000259" key="12">
    <source>
        <dbReference type="Pfam" id="PF13462"/>
    </source>
</evidence>
<dbReference type="RefSeq" id="WP_023577878.1">
    <property type="nucleotide sequence ID" value="NZ_AVGG01000001.1"/>
</dbReference>
<feature type="domain" description="Vitamin K epoxide reductase" evidence="11">
    <location>
        <begin position="154"/>
        <end position="275"/>
    </location>
</feature>
<comment type="subcellular location">
    <subcellularLocation>
        <location evidence="1">Membrane</location>
        <topology evidence="1">Multi-pass membrane protein</topology>
    </subcellularLocation>
</comment>
<keyword evidence="4" id="KW-0874">Quinone</keyword>
<evidence type="ECO:0000256" key="7">
    <source>
        <dbReference type="ARBA" id="ARBA00023136"/>
    </source>
</evidence>
<keyword evidence="5 10" id="KW-1133">Transmembrane helix</keyword>
<evidence type="ECO:0000256" key="5">
    <source>
        <dbReference type="ARBA" id="ARBA00022989"/>
    </source>
</evidence>
<dbReference type="Pfam" id="PF13462">
    <property type="entry name" value="Thioredoxin_4"/>
    <property type="match status" value="1"/>
</dbReference>
<evidence type="ECO:0000256" key="10">
    <source>
        <dbReference type="SAM" id="Phobius"/>
    </source>
</evidence>
<keyword evidence="9" id="KW-0676">Redox-active center</keyword>
<reference evidence="13 14" key="1">
    <citation type="submission" date="2013-08" db="EMBL/GenBank/DDBJ databases">
        <title>Flavobacterium limnosediminis JC2902 genome sequencing.</title>
        <authorList>
            <person name="Lee K."/>
            <person name="Yi H."/>
            <person name="Park S."/>
            <person name="Chun J."/>
        </authorList>
    </citation>
    <scope>NUCLEOTIDE SEQUENCE [LARGE SCALE GENOMIC DNA]</scope>
    <source>
        <strain evidence="13 14">JC2902</strain>
    </source>
</reference>
<evidence type="ECO:0000256" key="9">
    <source>
        <dbReference type="ARBA" id="ARBA00023284"/>
    </source>
</evidence>
<keyword evidence="7 10" id="KW-0472">Membrane</keyword>
<feature type="transmembrane region" description="Helical" evidence="10">
    <location>
        <begin position="128"/>
        <end position="145"/>
    </location>
</feature>
<evidence type="ECO:0000256" key="2">
    <source>
        <dbReference type="ARBA" id="ARBA00006214"/>
    </source>
</evidence>
<dbReference type="Gene3D" id="3.40.30.10">
    <property type="entry name" value="Glutaredoxin"/>
    <property type="match status" value="1"/>
</dbReference>
<dbReference type="GO" id="GO:0016491">
    <property type="term" value="F:oxidoreductase activity"/>
    <property type="evidence" value="ECO:0007669"/>
    <property type="project" value="UniProtKB-KW"/>
</dbReference>
<sequence>MINIVKRYLEKSNYTYQKDDFESYFLSHPNYPSVFAITDSLDSLSIPNVAIKVPKEQFVELPESFLAIVNQDMVLVQKRDSYVKIEFENGKKRKLSFNEFLTDWDQVVIAVEPNEVIDIKKDRFTVKGIGYSLPVLVLILLSLIYNDYNAGSMMLLATSLVGLIAGVLILQEKFGYANAMVSKICAITPKTSCNSVITSDYGKKGIPFSDLPFLFFGISVMAIAIQPKDSAIIVGFLSVFSLPILLYSVWIQKVELKRWCVLCLAVSFIVVVQVLIFGLETESFPAVFSIQFFEFLFSVFFFTSTWLLVKPVFEAKSSSDKEVLQAIKFKRNYALFNFLTKDVPSKRGFNQLEGLFFGNKNADVKLTVIISPSCGHCHTVFAEAFNLVTKFPERVFLNVLFNINTENNDNPYKVVVEQLMAIHNSFPEKTVEAVSDWHIRNMELDQWRAKWASNIVDMKTSHQIRQQYNWSQKNGFNYTPVKIINGRMFPEGYEITDLKYFLNDFSEEREAVGSGRLAQA</sequence>